<dbReference type="CDD" id="cd00063">
    <property type="entry name" value="FN3"/>
    <property type="match status" value="1"/>
</dbReference>
<reference evidence="4 6" key="1">
    <citation type="submission" date="2017-10" db="EMBL/GenBank/DDBJ databases">
        <title>Genomics of the genus Arcobacter.</title>
        <authorList>
            <person name="Perez-Cataluna A."/>
            <person name="Figueras M.J."/>
        </authorList>
    </citation>
    <scope>NUCLEOTIDE SEQUENCE [LARGE SCALE GENOMIC DNA]</scope>
    <source>
        <strain evidence="4 6">LMG 25534</strain>
    </source>
</reference>
<dbReference type="EMBL" id="PDKD01000017">
    <property type="protein sequence ID" value="RXJ89856.1"/>
    <property type="molecule type" value="Genomic_DNA"/>
</dbReference>
<dbReference type="SUPFAM" id="SSF49265">
    <property type="entry name" value="Fibronectin type III"/>
    <property type="match status" value="3"/>
</dbReference>
<dbReference type="PROSITE" id="PS51257">
    <property type="entry name" value="PROKAR_LIPOPROTEIN"/>
    <property type="match status" value="1"/>
</dbReference>
<keyword evidence="6" id="KW-1185">Reference proteome</keyword>
<dbReference type="EMBL" id="CP031367">
    <property type="protein sequence ID" value="AXK49157.1"/>
    <property type="molecule type" value="Genomic_DNA"/>
</dbReference>
<feature type="domain" description="Fibronectin type-III" evidence="2">
    <location>
        <begin position="35"/>
        <end position="137"/>
    </location>
</feature>
<dbReference type="Gene3D" id="2.60.40.10">
    <property type="entry name" value="Immunoglobulins"/>
    <property type="match status" value="4"/>
</dbReference>
<organism evidence="3 5">
    <name type="scientific">Aliarcobacter trophiarum LMG 25534</name>
    <dbReference type="NCBI Taxonomy" id="1032241"/>
    <lineage>
        <taxon>Bacteria</taxon>
        <taxon>Pseudomonadati</taxon>
        <taxon>Campylobacterota</taxon>
        <taxon>Epsilonproteobacteria</taxon>
        <taxon>Campylobacterales</taxon>
        <taxon>Arcobacteraceae</taxon>
        <taxon>Aliarcobacter</taxon>
    </lineage>
</organism>
<keyword evidence="1" id="KW-0732">Signal</keyword>
<dbReference type="Proteomes" id="UP000289132">
    <property type="component" value="Unassembled WGS sequence"/>
</dbReference>
<dbReference type="RefSeq" id="WP_115428655.1">
    <property type="nucleotide sequence ID" value="NZ_CP031367.1"/>
</dbReference>
<dbReference type="AlphaFoldDB" id="A0AAD0VMB8"/>
<feature type="signal peptide" evidence="1">
    <location>
        <begin position="1"/>
        <end position="23"/>
    </location>
</feature>
<feature type="domain" description="Fibronectin type-III" evidence="2">
    <location>
        <begin position="140"/>
        <end position="235"/>
    </location>
</feature>
<gene>
    <name evidence="3" type="ORF">ATR_1300</name>
    <name evidence="4" type="ORF">CRU87_08545</name>
</gene>
<dbReference type="InterPro" id="IPR013783">
    <property type="entry name" value="Ig-like_fold"/>
</dbReference>
<sequence>MKKLRLLASLSILILIISGCSNVLDSLSTTTSPKVNQNFQTVDYSSIKSIPDMNSIGFEWQKIDDHRVVGYNFYRTELDQGGNTLKLIKATDSRYVTHYVDKGLEPKTRYAYQISARLNDGSESATTQAYIVETLPRIVAVSFAQAISNLPKKVKLVWQPHPDPRVSYYRVEKYNTFLKEWVWASASKIENRLSAEFIDTGLDNNTTYKYRIKAFSFSDVESAPTKVLEAKTKPLPISPTNVRSSNNIPKKVYITWSASPTSDVVQYRIYRSSYQSFGYSNIAAVNSDTLEYTDEINADKKEYYYKVLAVDKDNLESTSDVDSTKGITLAPPSKPILTLAQIQGNKAILNWQAGDNRTTSYNVYKRVKKYWLFSDTVKFNNITTLRFEDHDIVQGVDYYYSVQAIDEFGVLSAKSDEAKLTLPNTRI</sequence>
<dbReference type="KEGG" id="atp:ATR_1300"/>
<feature type="domain" description="Fibronectin type-III" evidence="2">
    <location>
        <begin position="331"/>
        <end position="425"/>
    </location>
</feature>
<feature type="chain" id="PRO_5042034045" evidence="1">
    <location>
        <begin position="24"/>
        <end position="427"/>
    </location>
</feature>
<reference evidence="3 5" key="2">
    <citation type="submission" date="2018-07" db="EMBL/GenBank/DDBJ databases">
        <title>Complete genome of the Arcobacter trophiarum type strain LMG 25534.</title>
        <authorList>
            <person name="Miller W.G."/>
            <person name="Yee E."/>
        </authorList>
    </citation>
    <scope>NUCLEOTIDE SEQUENCE [LARGE SCALE GENOMIC DNA]</scope>
    <source>
        <strain evidence="3 5">LMG 25534</strain>
    </source>
</reference>
<dbReference type="SMART" id="SM00060">
    <property type="entry name" value="FN3"/>
    <property type="match status" value="4"/>
</dbReference>
<accession>A0AAD0VMB8</accession>
<evidence type="ECO:0000313" key="3">
    <source>
        <dbReference type="EMBL" id="AXK49157.1"/>
    </source>
</evidence>
<evidence type="ECO:0000313" key="6">
    <source>
        <dbReference type="Proteomes" id="UP000289132"/>
    </source>
</evidence>
<evidence type="ECO:0000313" key="5">
    <source>
        <dbReference type="Proteomes" id="UP000254504"/>
    </source>
</evidence>
<evidence type="ECO:0000313" key="4">
    <source>
        <dbReference type="EMBL" id="RXJ89856.1"/>
    </source>
</evidence>
<protein>
    <submittedName>
        <fullName evidence="3">Fibronectin type III domain-containing protein</fullName>
    </submittedName>
</protein>
<name>A0AAD0VMB8_9BACT</name>
<evidence type="ECO:0000256" key="1">
    <source>
        <dbReference type="SAM" id="SignalP"/>
    </source>
</evidence>
<dbReference type="Proteomes" id="UP000254504">
    <property type="component" value="Chromosome"/>
</dbReference>
<evidence type="ECO:0000259" key="2">
    <source>
        <dbReference type="PROSITE" id="PS50853"/>
    </source>
</evidence>
<dbReference type="InterPro" id="IPR003961">
    <property type="entry name" value="FN3_dom"/>
</dbReference>
<dbReference type="InterPro" id="IPR036116">
    <property type="entry name" value="FN3_sf"/>
</dbReference>
<proteinExistence type="predicted"/>
<dbReference type="PROSITE" id="PS50853">
    <property type="entry name" value="FN3"/>
    <property type="match status" value="3"/>
</dbReference>